<dbReference type="PRINTS" id="PR01006">
    <property type="entry name" value="FLGHOOKFLIE"/>
</dbReference>
<evidence type="ECO:0000256" key="2">
    <source>
        <dbReference type="ARBA" id="ARBA00009272"/>
    </source>
</evidence>
<evidence type="ECO:0000313" key="7">
    <source>
        <dbReference type="EMBL" id="GGN56688.1"/>
    </source>
</evidence>
<dbReference type="NCBIfam" id="TIGR00205">
    <property type="entry name" value="fliE"/>
    <property type="match status" value="1"/>
</dbReference>
<dbReference type="PANTHER" id="PTHR34653:SF1">
    <property type="entry name" value="FLAGELLAR HOOK-BASAL BODY COMPLEX PROTEIN FLIE"/>
    <property type="match status" value="1"/>
</dbReference>
<evidence type="ECO:0000256" key="6">
    <source>
        <dbReference type="SAM" id="MobiDB-lite"/>
    </source>
</evidence>
<comment type="caution">
    <text evidence="7">The sequence shown here is derived from an EMBL/GenBank/DDBJ whole genome shotgun (WGS) entry which is preliminary data.</text>
</comment>
<accession>A0ABQ2JVR3</accession>
<feature type="compositionally biased region" description="Polar residues" evidence="6">
    <location>
        <begin position="36"/>
        <end position="55"/>
    </location>
</feature>
<dbReference type="Proteomes" id="UP000605099">
    <property type="component" value="Unassembled WGS sequence"/>
</dbReference>
<dbReference type="InterPro" id="IPR001624">
    <property type="entry name" value="FliE"/>
</dbReference>
<feature type="region of interest" description="Disordered" evidence="6">
    <location>
        <begin position="36"/>
        <end position="57"/>
    </location>
</feature>
<evidence type="ECO:0000256" key="3">
    <source>
        <dbReference type="ARBA" id="ARBA00023143"/>
    </source>
</evidence>
<comment type="subcellular location">
    <subcellularLocation>
        <location evidence="1 4">Bacterial flagellum basal body</location>
    </subcellularLocation>
</comment>
<sequence>MSSVSGIGGGAGGIQQIMQMRQQIIQRNDLLKNLHSTQGAEATAATNGSTETQGPAQGFADTLKDALDGVNSVQNKAADITDAYQRGEVTDVAKVMLARQEAGVAFEATLQVRNKLLSAYQDIMRMGV</sequence>
<dbReference type="Pfam" id="PF02049">
    <property type="entry name" value="FliE"/>
    <property type="match status" value="1"/>
</dbReference>
<dbReference type="HAMAP" id="MF_00724">
    <property type="entry name" value="FliE"/>
    <property type="match status" value="1"/>
</dbReference>
<organism evidence="7 8">
    <name type="scientific">Novosphingobium indicum</name>
    <dbReference type="NCBI Taxonomy" id="462949"/>
    <lineage>
        <taxon>Bacteria</taxon>
        <taxon>Pseudomonadati</taxon>
        <taxon>Pseudomonadota</taxon>
        <taxon>Alphaproteobacteria</taxon>
        <taxon>Sphingomonadales</taxon>
        <taxon>Sphingomonadaceae</taxon>
        <taxon>Novosphingobium</taxon>
    </lineage>
</organism>
<dbReference type="EMBL" id="BMLK01000018">
    <property type="protein sequence ID" value="GGN56688.1"/>
    <property type="molecule type" value="Genomic_DNA"/>
</dbReference>
<proteinExistence type="inferred from homology"/>
<comment type="similarity">
    <text evidence="2 4">Belongs to the FliE family.</text>
</comment>
<evidence type="ECO:0000256" key="5">
    <source>
        <dbReference type="NCBIfam" id="TIGR00205"/>
    </source>
</evidence>
<evidence type="ECO:0000313" key="8">
    <source>
        <dbReference type="Proteomes" id="UP000605099"/>
    </source>
</evidence>
<reference evidence="8" key="1">
    <citation type="journal article" date="2019" name="Int. J. Syst. Evol. Microbiol.">
        <title>The Global Catalogue of Microorganisms (GCM) 10K type strain sequencing project: providing services to taxonomists for standard genome sequencing and annotation.</title>
        <authorList>
            <consortium name="The Broad Institute Genomics Platform"/>
            <consortium name="The Broad Institute Genome Sequencing Center for Infectious Disease"/>
            <person name="Wu L."/>
            <person name="Ma J."/>
        </authorList>
    </citation>
    <scope>NUCLEOTIDE SEQUENCE [LARGE SCALE GENOMIC DNA]</scope>
    <source>
        <strain evidence="8">CGMCC 1.6784</strain>
    </source>
</reference>
<gene>
    <name evidence="4" type="primary">fliE</name>
    <name evidence="7" type="ORF">GCM10011349_34550</name>
</gene>
<dbReference type="PANTHER" id="PTHR34653">
    <property type="match status" value="1"/>
</dbReference>
<keyword evidence="8" id="KW-1185">Reference proteome</keyword>
<keyword evidence="3 4" id="KW-0975">Bacterial flagellum</keyword>
<name>A0ABQ2JVR3_9SPHN</name>
<evidence type="ECO:0000256" key="1">
    <source>
        <dbReference type="ARBA" id="ARBA00004117"/>
    </source>
</evidence>
<dbReference type="RefSeq" id="WP_188821568.1">
    <property type="nucleotide sequence ID" value="NZ_BMLK01000018.1"/>
</dbReference>
<evidence type="ECO:0000256" key="4">
    <source>
        <dbReference type="HAMAP-Rule" id="MF_00724"/>
    </source>
</evidence>
<protein>
    <recommendedName>
        <fullName evidence="4 5">Flagellar hook-basal body complex protein FliE</fullName>
    </recommendedName>
</protein>